<sequence>MHNFKELKIWNNSMDLAVEVYKQTGNFPSEEKFNLISQIRRSAVSIPSNIAEGAGRNYDKEFNQFLGIARGSSF</sequence>
<dbReference type="Pfam" id="PF05635">
    <property type="entry name" value="23S_rRNA_IVP"/>
    <property type="match status" value="1"/>
</dbReference>
<dbReference type="EMBL" id="UOES01000542">
    <property type="protein sequence ID" value="VAW29274.1"/>
    <property type="molecule type" value="Genomic_DNA"/>
</dbReference>
<dbReference type="InterPro" id="IPR036583">
    <property type="entry name" value="23S_rRNA_IVS_sf"/>
</dbReference>
<feature type="non-terminal residue" evidence="1">
    <location>
        <position position="74"/>
    </location>
</feature>
<dbReference type="SUPFAM" id="SSF158446">
    <property type="entry name" value="IVS-encoded protein-like"/>
    <property type="match status" value="1"/>
</dbReference>
<name>A0A3B0VBN9_9ZZZZ</name>
<dbReference type="AlphaFoldDB" id="A0A3B0VBN9"/>
<dbReference type="Gene3D" id="1.20.1440.60">
    <property type="entry name" value="23S rRNA-intervening sequence"/>
    <property type="match status" value="1"/>
</dbReference>
<reference evidence="1" key="1">
    <citation type="submission" date="2018-06" db="EMBL/GenBank/DDBJ databases">
        <authorList>
            <person name="Zhirakovskaya E."/>
        </authorList>
    </citation>
    <scope>NUCLEOTIDE SEQUENCE</scope>
</reference>
<protein>
    <submittedName>
        <fullName evidence="1">23Sr RNA protein</fullName>
    </submittedName>
</protein>
<proteinExistence type="predicted"/>
<dbReference type="PANTHER" id="PTHR38471:SF2">
    <property type="entry name" value="FOUR HELIX BUNDLE PROTEIN"/>
    <property type="match status" value="1"/>
</dbReference>
<accession>A0A3B0VBN9</accession>
<dbReference type="CDD" id="cd16377">
    <property type="entry name" value="23S_rRNA_IVP_like"/>
    <property type="match status" value="1"/>
</dbReference>
<evidence type="ECO:0000313" key="1">
    <source>
        <dbReference type="EMBL" id="VAW29274.1"/>
    </source>
</evidence>
<dbReference type="InterPro" id="IPR012657">
    <property type="entry name" value="23S_rRNA-intervening_sequence"/>
</dbReference>
<organism evidence="1">
    <name type="scientific">hydrothermal vent metagenome</name>
    <dbReference type="NCBI Taxonomy" id="652676"/>
    <lineage>
        <taxon>unclassified sequences</taxon>
        <taxon>metagenomes</taxon>
        <taxon>ecological metagenomes</taxon>
    </lineage>
</organism>
<dbReference type="PANTHER" id="PTHR38471">
    <property type="entry name" value="FOUR HELIX BUNDLE PROTEIN"/>
    <property type="match status" value="1"/>
</dbReference>
<gene>
    <name evidence="1" type="ORF">MNBD_BACTEROID06-37</name>
</gene>
<dbReference type="NCBIfam" id="TIGR02436">
    <property type="entry name" value="four helix bundle protein"/>
    <property type="match status" value="1"/>
</dbReference>